<comment type="caution">
    <text evidence="2">The sequence shown here is derived from an EMBL/GenBank/DDBJ whole genome shotgun (WGS) entry which is preliminary data.</text>
</comment>
<keyword evidence="3" id="KW-1185">Reference proteome</keyword>
<dbReference type="Proteomes" id="UP000597656">
    <property type="component" value="Unassembled WGS sequence"/>
</dbReference>
<sequence length="49" mass="5201">MRIAATGLVLVLMSGLPSPARAAVWEDVIGPGSFGGHGALESEWNYRYP</sequence>
<evidence type="ECO:0000256" key="1">
    <source>
        <dbReference type="SAM" id="SignalP"/>
    </source>
</evidence>
<dbReference type="RefSeq" id="WP_229693314.1">
    <property type="nucleotide sequence ID" value="NZ_BMNC01000003.1"/>
</dbReference>
<feature type="signal peptide" evidence="1">
    <location>
        <begin position="1"/>
        <end position="22"/>
    </location>
</feature>
<gene>
    <name evidence="2" type="ORF">GCM10011609_25210</name>
</gene>
<organism evidence="2 3">
    <name type="scientific">Lentzea pudingi</name>
    <dbReference type="NCBI Taxonomy" id="1789439"/>
    <lineage>
        <taxon>Bacteria</taxon>
        <taxon>Bacillati</taxon>
        <taxon>Actinomycetota</taxon>
        <taxon>Actinomycetes</taxon>
        <taxon>Pseudonocardiales</taxon>
        <taxon>Pseudonocardiaceae</taxon>
        <taxon>Lentzea</taxon>
    </lineage>
</organism>
<accession>A0ABQ2HR67</accession>
<proteinExistence type="predicted"/>
<reference evidence="3" key="1">
    <citation type="journal article" date="2019" name="Int. J. Syst. Evol. Microbiol.">
        <title>The Global Catalogue of Microorganisms (GCM) 10K type strain sequencing project: providing services to taxonomists for standard genome sequencing and annotation.</title>
        <authorList>
            <consortium name="The Broad Institute Genomics Platform"/>
            <consortium name="The Broad Institute Genome Sequencing Center for Infectious Disease"/>
            <person name="Wu L."/>
            <person name="Ma J."/>
        </authorList>
    </citation>
    <scope>NUCLEOTIDE SEQUENCE [LARGE SCALE GENOMIC DNA]</scope>
    <source>
        <strain evidence="3">CGMCC 4.7319</strain>
    </source>
</reference>
<keyword evidence="1" id="KW-0732">Signal</keyword>
<evidence type="ECO:0000313" key="2">
    <source>
        <dbReference type="EMBL" id="GGM87537.1"/>
    </source>
</evidence>
<name>A0ABQ2HR67_9PSEU</name>
<evidence type="ECO:0000313" key="3">
    <source>
        <dbReference type="Proteomes" id="UP000597656"/>
    </source>
</evidence>
<feature type="chain" id="PRO_5045708899" evidence="1">
    <location>
        <begin position="23"/>
        <end position="49"/>
    </location>
</feature>
<protein>
    <submittedName>
        <fullName evidence="2">Uncharacterized protein</fullName>
    </submittedName>
</protein>
<dbReference type="EMBL" id="BMNC01000003">
    <property type="protein sequence ID" value="GGM87537.1"/>
    <property type="molecule type" value="Genomic_DNA"/>
</dbReference>